<dbReference type="Pfam" id="PF01127">
    <property type="entry name" value="Sdh_cyt"/>
    <property type="match status" value="1"/>
</dbReference>
<feature type="transmembrane region" description="Helical" evidence="17">
    <location>
        <begin position="35"/>
        <end position="54"/>
    </location>
</feature>
<dbReference type="PIRSF" id="PIRSF000178">
    <property type="entry name" value="SDH_cyt_b560"/>
    <property type="match status" value="1"/>
</dbReference>
<evidence type="ECO:0000256" key="7">
    <source>
        <dbReference type="ARBA" id="ARBA00022448"/>
    </source>
</evidence>
<evidence type="ECO:0000256" key="12">
    <source>
        <dbReference type="ARBA" id="ARBA00022982"/>
    </source>
</evidence>
<dbReference type="PANTHER" id="PTHR10978">
    <property type="entry name" value="SUCCINATE DEHYDROGENASE CYTOCHROME B560 SUBUNIT"/>
    <property type="match status" value="1"/>
</dbReference>
<dbReference type="InterPro" id="IPR034804">
    <property type="entry name" value="SQR/QFR_C/D"/>
</dbReference>
<keyword evidence="15 17" id="KW-0472">Membrane</keyword>
<evidence type="ECO:0000256" key="8">
    <source>
        <dbReference type="ARBA" id="ARBA00022532"/>
    </source>
</evidence>
<keyword evidence="9" id="KW-0349">Heme</keyword>
<evidence type="ECO:0000256" key="9">
    <source>
        <dbReference type="ARBA" id="ARBA00022617"/>
    </source>
</evidence>
<evidence type="ECO:0000256" key="2">
    <source>
        <dbReference type="ARBA" id="ARBA00004050"/>
    </source>
</evidence>
<comment type="cofactor">
    <cofactor evidence="1">
        <name>heme</name>
        <dbReference type="ChEBI" id="CHEBI:30413"/>
    </cofactor>
</comment>
<dbReference type="CDD" id="cd03499">
    <property type="entry name" value="SQR_TypeC_SdhC"/>
    <property type="match status" value="1"/>
</dbReference>
<dbReference type="EMBL" id="JARJFB010000035">
    <property type="protein sequence ID" value="MEA0970667.1"/>
    <property type="molecule type" value="Genomic_DNA"/>
</dbReference>
<dbReference type="InterPro" id="IPR018495">
    <property type="entry name" value="Succ_DH_cyt_bsu_CS"/>
</dbReference>
<keyword evidence="12" id="KW-0249">Electron transport</keyword>
<feature type="transmembrane region" description="Helical" evidence="17">
    <location>
        <begin position="74"/>
        <end position="95"/>
    </location>
</feature>
<feature type="transmembrane region" description="Helical" evidence="17">
    <location>
        <begin position="107"/>
        <end position="128"/>
    </location>
</feature>
<reference evidence="18 19" key="1">
    <citation type="submission" date="2023-03" db="EMBL/GenBank/DDBJ databases">
        <title>Host association and intracellularity evolved multiple times independently in the Rickettsiales.</title>
        <authorList>
            <person name="Castelli M."/>
            <person name="Nardi T."/>
            <person name="Gammuto L."/>
            <person name="Bellinzona G."/>
            <person name="Sabaneyeva E."/>
            <person name="Potekhin A."/>
            <person name="Serra V."/>
            <person name="Petroni G."/>
            <person name="Sassera D."/>
        </authorList>
    </citation>
    <scope>NUCLEOTIDE SEQUENCE [LARGE SCALE GENOMIC DNA]</scope>
    <source>
        <strain evidence="18 19">Sr 2-6</strain>
    </source>
</reference>
<keyword evidence="14" id="KW-0408">Iron</keyword>
<dbReference type="PANTHER" id="PTHR10978:SF5">
    <property type="entry name" value="SUCCINATE DEHYDROGENASE CYTOCHROME B560 SUBUNIT, MITOCHONDRIAL"/>
    <property type="match status" value="1"/>
</dbReference>
<evidence type="ECO:0000256" key="16">
    <source>
        <dbReference type="ARBA" id="ARBA00025912"/>
    </source>
</evidence>
<comment type="pathway">
    <text evidence="4">Carbohydrate metabolism; tricarboxylic acid cycle.</text>
</comment>
<evidence type="ECO:0000256" key="4">
    <source>
        <dbReference type="ARBA" id="ARBA00005163"/>
    </source>
</evidence>
<evidence type="ECO:0000256" key="5">
    <source>
        <dbReference type="ARBA" id="ARBA00007244"/>
    </source>
</evidence>
<comment type="subunit">
    <text evidence="16">Part of an enzyme complex containing four subunits: a flavoprotein, an iron-sulfur protein, plus two membrane-anchoring proteins, SdhC and SdhD. The complex can form homotrimers.</text>
</comment>
<name>A0ABU5NBV6_9RICK</name>
<accession>A0ABU5NBV6</accession>
<comment type="subcellular location">
    <subcellularLocation>
        <location evidence="3">Cell inner membrane</location>
        <topology evidence="3">Multi-pass membrane protein</topology>
    </subcellularLocation>
</comment>
<comment type="caution">
    <text evidence="18">The sequence shown here is derived from an EMBL/GenBank/DDBJ whole genome shotgun (WGS) entry which is preliminary data.</text>
</comment>
<dbReference type="InterPro" id="IPR000701">
    <property type="entry name" value="SuccDH_FuR_B_TM-su"/>
</dbReference>
<sequence length="129" mass="14913">MSKDPIVIKNSRPLSPHLSIYKLQISSVLSIGHRLSGVGLFFGLGAFCWWFIFWVFSKFEPCYLDFLDSSMVKLILFLVSYSYFYHFCTGIRHLVWDAGYGFSIKSINLTGWLAVIVSVCLTVIYWLFM</sequence>
<dbReference type="NCBIfam" id="TIGR02970">
    <property type="entry name" value="succ_dehyd_cytB"/>
    <property type="match status" value="1"/>
</dbReference>
<proteinExistence type="inferred from homology"/>
<keyword evidence="7" id="KW-0813">Transport</keyword>
<evidence type="ECO:0000256" key="11">
    <source>
        <dbReference type="ARBA" id="ARBA00022723"/>
    </source>
</evidence>
<evidence type="ECO:0000256" key="1">
    <source>
        <dbReference type="ARBA" id="ARBA00001971"/>
    </source>
</evidence>
<keyword evidence="11" id="KW-0479">Metal-binding</keyword>
<keyword evidence="8" id="KW-0816">Tricarboxylic acid cycle</keyword>
<dbReference type="Proteomes" id="UP001291687">
    <property type="component" value="Unassembled WGS sequence"/>
</dbReference>
<dbReference type="RefSeq" id="WP_322776569.1">
    <property type="nucleotide sequence ID" value="NZ_JARJFB010000035.1"/>
</dbReference>
<evidence type="ECO:0000256" key="6">
    <source>
        <dbReference type="ARBA" id="ARBA00020076"/>
    </source>
</evidence>
<keyword evidence="13 17" id="KW-1133">Transmembrane helix</keyword>
<evidence type="ECO:0000256" key="14">
    <source>
        <dbReference type="ARBA" id="ARBA00023004"/>
    </source>
</evidence>
<evidence type="ECO:0000256" key="10">
    <source>
        <dbReference type="ARBA" id="ARBA00022692"/>
    </source>
</evidence>
<comment type="function">
    <text evidence="2">Membrane-anchoring subunit of succinate dehydrogenase (SDH).</text>
</comment>
<organism evidence="18 19">
    <name type="scientific">Candidatus Megaera venefica</name>
    <dbReference type="NCBI Taxonomy" id="2055910"/>
    <lineage>
        <taxon>Bacteria</taxon>
        <taxon>Pseudomonadati</taxon>
        <taxon>Pseudomonadota</taxon>
        <taxon>Alphaproteobacteria</taxon>
        <taxon>Rickettsiales</taxon>
        <taxon>Rickettsiaceae</taxon>
        <taxon>Candidatus Megaera</taxon>
    </lineage>
</organism>
<evidence type="ECO:0000256" key="13">
    <source>
        <dbReference type="ARBA" id="ARBA00022989"/>
    </source>
</evidence>
<dbReference type="PROSITE" id="PS01000">
    <property type="entry name" value="SDH_CYT_1"/>
    <property type="match status" value="1"/>
</dbReference>
<dbReference type="InterPro" id="IPR014314">
    <property type="entry name" value="Succ_DH_cytb556"/>
</dbReference>
<evidence type="ECO:0000313" key="18">
    <source>
        <dbReference type="EMBL" id="MEA0970667.1"/>
    </source>
</evidence>
<protein>
    <recommendedName>
        <fullName evidence="6">Succinate dehydrogenase cytochrome b556 subunit</fullName>
    </recommendedName>
</protein>
<dbReference type="SUPFAM" id="SSF81343">
    <property type="entry name" value="Fumarate reductase respiratory complex transmembrane subunits"/>
    <property type="match status" value="1"/>
</dbReference>
<dbReference type="PROSITE" id="PS01001">
    <property type="entry name" value="SDH_CYT_2"/>
    <property type="match status" value="1"/>
</dbReference>
<evidence type="ECO:0000256" key="17">
    <source>
        <dbReference type="SAM" id="Phobius"/>
    </source>
</evidence>
<dbReference type="Gene3D" id="1.20.1300.10">
    <property type="entry name" value="Fumarate reductase/succinate dehydrogenase, transmembrane subunit"/>
    <property type="match status" value="1"/>
</dbReference>
<keyword evidence="10 17" id="KW-0812">Transmembrane</keyword>
<gene>
    <name evidence="18" type="ORF">Megvenef_00635</name>
</gene>
<evidence type="ECO:0000256" key="3">
    <source>
        <dbReference type="ARBA" id="ARBA00004429"/>
    </source>
</evidence>
<comment type="similarity">
    <text evidence="5">Belongs to the cytochrome b560 family.</text>
</comment>
<evidence type="ECO:0000313" key="19">
    <source>
        <dbReference type="Proteomes" id="UP001291687"/>
    </source>
</evidence>
<keyword evidence="19" id="KW-1185">Reference proteome</keyword>
<evidence type="ECO:0000256" key="15">
    <source>
        <dbReference type="ARBA" id="ARBA00023136"/>
    </source>
</evidence>